<keyword evidence="2" id="KW-1185">Reference proteome</keyword>
<organism evidence="1 2">
    <name type="scientific">Forsythia ovata</name>
    <dbReference type="NCBI Taxonomy" id="205694"/>
    <lineage>
        <taxon>Eukaryota</taxon>
        <taxon>Viridiplantae</taxon>
        <taxon>Streptophyta</taxon>
        <taxon>Embryophyta</taxon>
        <taxon>Tracheophyta</taxon>
        <taxon>Spermatophyta</taxon>
        <taxon>Magnoliopsida</taxon>
        <taxon>eudicotyledons</taxon>
        <taxon>Gunneridae</taxon>
        <taxon>Pentapetalae</taxon>
        <taxon>asterids</taxon>
        <taxon>lamiids</taxon>
        <taxon>Lamiales</taxon>
        <taxon>Oleaceae</taxon>
        <taxon>Forsythieae</taxon>
        <taxon>Forsythia</taxon>
    </lineage>
</organism>
<accession>A0ABD1WD29</accession>
<dbReference type="AlphaFoldDB" id="A0ABD1WD29"/>
<protein>
    <submittedName>
        <fullName evidence="1">Uncharacterized protein</fullName>
    </submittedName>
</protein>
<dbReference type="Proteomes" id="UP001604277">
    <property type="component" value="Unassembled WGS sequence"/>
</dbReference>
<reference evidence="2" key="1">
    <citation type="submission" date="2024-07" db="EMBL/GenBank/DDBJ databases">
        <title>Two chromosome-level genome assemblies of Korean endemic species Abeliophyllum distichum and Forsythia ovata (Oleaceae).</title>
        <authorList>
            <person name="Jang H."/>
        </authorList>
    </citation>
    <scope>NUCLEOTIDE SEQUENCE [LARGE SCALE GENOMIC DNA]</scope>
</reference>
<dbReference type="EMBL" id="JBFOLJ010000003">
    <property type="protein sequence ID" value="KAL2547576.1"/>
    <property type="molecule type" value="Genomic_DNA"/>
</dbReference>
<comment type="caution">
    <text evidence="1">The sequence shown here is derived from an EMBL/GenBank/DDBJ whole genome shotgun (WGS) entry which is preliminary data.</text>
</comment>
<name>A0ABD1WD29_9LAMI</name>
<proteinExistence type="predicted"/>
<gene>
    <name evidence="1" type="ORF">Fot_09106</name>
</gene>
<sequence length="112" mass="13424">MQFEFESRSVDAGVLMEFESRYSLSQNVAQKFESTDQFLLSSDVDCEAGSSQKRDDMYRHVYHRRIVGDHLHRSNLMKIRIDLDKNYLSASWWNFWRAYFHYLNIDSSIDLQ</sequence>
<evidence type="ECO:0000313" key="2">
    <source>
        <dbReference type="Proteomes" id="UP001604277"/>
    </source>
</evidence>
<evidence type="ECO:0000313" key="1">
    <source>
        <dbReference type="EMBL" id="KAL2547576.1"/>
    </source>
</evidence>